<organism evidence="1 2">
    <name type="scientific">Nocardia uniformis</name>
    <dbReference type="NCBI Taxonomy" id="53432"/>
    <lineage>
        <taxon>Bacteria</taxon>
        <taxon>Bacillati</taxon>
        <taxon>Actinomycetota</taxon>
        <taxon>Actinomycetes</taxon>
        <taxon>Mycobacteriales</taxon>
        <taxon>Nocardiaceae</taxon>
        <taxon>Nocardia</taxon>
    </lineage>
</organism>
<evidence type="ECO:0000313" key="1">
    <source>
        <dbReference type="EMBL" id="NNH74957.1"/>
    </source>
</evidence>
<comment type="caution">
    <text evidence="1">The sequence shown here is derived from an EMBL/GenBank/DDBJ whole genome shotgun (WGS) entry which is preliminary data.</text>
</comment>
<name>A0A849CEX3_9NOCA</name>
<evidence type="ECO:0000313" key="2">
    <source>
        <dbReference type="Proteomes" id="UP000586827"/>
    </source>
</evidence>
<accession>A0A849CEX3</accession>
<dbReference type="EMBL" id="JABELX010000017">
    <property type="protein sequence ID" value="NNH74957.1"/>
    <property type="molecule type" value="Genomic_DNA"/>
</dbReference>
<sequence length="174" mass="19067">MSDASVEVLLDDFENKSKWELVGVAARRAHLTTFVEGAPSKGLASFADGAMGRDIRALVVLIRKAADDLVVELASKPKPAFTVAGRLETLRLWVRSPHAAIRVYARLESEASGYQEVLLAKVPTGALWQHSEYQLDEPITDATLLGLKIRLMDVVKREGEVMILLDDLTVRTAG</sequence>
<protein>
    <submittedName>
        <fullName evidence="1">Uncharacterized protein</fullName>
    </submittedName>
</protein>
<keyword evidence="2" id="KW-1185">Reference proteome</keyword>
<dbReference type="RefSeq" id="WP_067528013.1">
    <property type="nucleotide sequence ID" value="NZ_JABELX010000017.1"/>
</dbReference>
<dbReference type="AlphaFoldDB" id="A0A849CEX3"/>
<gene>
    <name evidence="1" type="ORF">HLB23_34775</name>
</gene>
<proteinExistence type="predicted"/>
<reference evidence="1 2" key="1">
    <citation type="submission" date="2020-05" db="EMBL/GenBank/DDBJ databases">
        <title>MicrobeNet Type strains.</title>
        <authorList>
            <person name="Nicholson A.C."/>
        </authorList>
    </citation>
    <scope>NUCLEOTIDE SEQUENCE [LARGE SCALE GENOMIC DNA]</scope>
    <source>
        <strain evidence="1 2">JCM 3224</strain>
    </source>
</reference>
<dbReference type="Proteomes" id="UP000586827">
    <property type="component" value="Unassembled WGS sequence"/>
</dbReference>